<evidence type="ECO:0000256" key="3">
    <source>
        <dbReference type="ARBA" id="ARBA00022912"/>
    </source>
</evidence>
<proteinExistence type="inferred from homology"/>
<dbReference type="InterPro" id="IPR029021">
    <property type="entry name" value="Prot-tyrosine_phosphatase-like"/>
</dbReference>
<comment type="similarity">
    <text evidence="1">Belongs to the protein-tyrosine phosphatase family. Non-receptor class dual specificity subfamily.</text>
</comment>
<dbReference type="Gene3D" id="3.90.190.10">
    <property type="entry name" value="Protein tyrosine phosphatase superfamily"/>
    <property type="match status" value="1"/>
</dbReference>
<keyword evidence="2" id="KW-0378">Hydrolase</keyword>
<sequence length="69" mass="8214">MGISRSSTIVLAYLLRHHHEDLRKAYDYLVERRCIALPNNGFFLQLIRYENDLLQIQNSETKQYSNRST</sequence>
<organism evidence="5 6">
    <name type="scientific">Rotaria sordida</name>
    <dbReference type="NCBI Taxonomy" id="392033"/>
    <lineage>
        <taxon>Eukaryota</taxon>
        <taxon>Metazoa</taxon>
        <taxon>Spiralia</taxon>
        <taxon>Gnathifera</taxon>
        <taxon>Rotifera</taxon>
        <taxon>Eurotatoria</taxon>
        <taxon>Bdelloidea</taxon>
        <taxon>Philodinida</taxon>
        <taxon>Philodinidae</taxon>
        <taxon>Rotaria</taxon>
    </lineage>
</organism>
<evidence type="ECO:0000256" key="2">
    <source>
        <dbReference type="ARBA" id="ARBA00022801"/>
    </source>
</evidence>
<dbReference type="InterPro" id="IPR052103">
    <property type="entry name" value="Dual_spec_Phospatases"/>
</dbReference>
<gene>
    <name evidence="5" type="ORF">JBS370_LOCUS22612</name>
</gene>
<dbReference type="GO" id="GO:0004721">
    <property type="term" value="F:phosphoprotein phosphatase activity"/>
    <property type="evidence" value="ECO:0007669"/>
    <property type="project" value="UniProtKB-KW"/>
</dbReference>
<comment type="caution">
    <text evidence="5">The sequence shown here is derived from an EMBL/GenBank/DDBJ whole genome shotgun (WGS) entry which is preliminary data.</text>
</comment>
<reference evidence="5" key="1">
    <citation type="submission" date="2021-02" db="EMBL/GenBank/DDBJ databases">
        <authorList>
            <person name="Nowell W R."/>
        </authorList>
    </citation>
    <scope>NUCLEOTIDE SEQUENCE</scope>
</reference>
<dbReference type="Pfam" id="PF00782">
    <property type="entry name" value="DSPc"/>
    <property type="match status" value="1"/>
</dbReference>
<dbReference type="PANTHER" id="PTHR45961">
    <property type="entry name" value="IP21249P"/>
    <property type="match status" value="1"/>
</dbReference>
<evidence type="ECO:0000259" key="4">
    <source>
        <dbReference type="Pfam" id="PF00782"/>
    </source>
</evidence>
<evidence type="ECO:0000256" key="1">
    <source>
        <dbReference type="ARBA" id="ARBA00008601"/>
    </source>
</evidence>
<protein>
    <recommendedName>
        <fullName evidence="4">Dual specificity phosphatase catalytic domain-containing protein</fullName>
    </recommendedName>
</protein>
<accession>A0A819JHI8</accession>
<dbReference type="InterPro" id="IPR000340">
    <property type="entry name" value="Dual-sp_phosphatase_cat-dom"/>
</dbReference>
<dbReference type="AlphaFoldDB" id="A0A819JHI8"/>
<name>A0A819JHI8_9BILA</name>
<keyword evidence="3" id="KW-0904">Protein phosphatase</keyword>
<dbReference type="EMBL" id="CAJOBD010003189">
    <property type="protein sequence ID" value="CAF3933930.1"/>
    <property type="molecule type" value="Genomic_DNA"/>
</dbReference>
<dbReference type="Proteomes" id="UP000663836">
    <property type="component" value="Unassembled WGS sequence"/>
</dbReference>
<evidence type="ECO:0000313" key="6">
    <source>
        <dbReference type="Proteomes" id="UP000663836"/>
    </source>
</evidence>
<feature type="domain" description="Dual specificity phosphatase catalytic" evidence="4">
    <location>
        <begin position="1"/>
        <end position="51"/>
    </location>
</feature>
<dbReference type="SUPFAM" id="SSF52799">
    <property type="entry name" value="(Phosphotyrosine protein) phosphatases II"/>
    <property type="match status" value="1"/>
</dbReference>
<evidence type="ECO:0000313" key="5">
    <source>
        <dbReference type="EMBL" id="CAF3933930.1"/>
    </source>
</evidence>
<dbReference type="PANTHER" id="PTHR45961:SF6">
    <property type="entry name" value="IP21249P"/>
    <property type="match status" value="1"/>
</dbReference>